<feature type="transmembrane region" description="Helical" evidence="5">
    <location>
        <begin position="231"/>
        <end position="253"/>
    </location>
</feature>
<feature type="transmembrane region" description="Helical" evidence="5">
    <location>
        <begin position="482"/>
        <end position="505"/>
    </location>
</feature>
<evidence type="ECO:0000313" key="7">
    <source>
        <dbReference type="EMBL" id="PYI24122.1"/>
    </source>
</evidence>
<name>A0A2V5HNF1_ASPV1</name>
<dbReference type="GO" id="GO:0015171">
    <property type="term" value="F:amino acid transmembrane transporter activity"/>
    <property type="evidence" value="ECO:0007669"/>
    <property type="project" value="TreeGrafter"/>
</dbReference>
<evidence type="ECO:0000313" key="8">
    <source>
        <dbReference type="Proteomes" id="UP000249829"/>
    </source>
</evidence>
<keyword evidence="4 5" id="KW-0472">Membrane</keyword>
<dbReference type="InterPro" id="IPR004841">
    <property type="entry name" value="AA-permease/SLC12A_dom"/>
</dbReference>
<evidence type="ECO:0000256" key="1">
    <source>
        <dbReference type="ARBA" id="ARBA00004141"/>
    </source>
</evidence>
<feature type="transmembrane region" description="Helical" evidence="5">
    <location>
        <begin position="196"/>
        <end position="219"/>
    </location>
</feature>
<dbReference type="PIRSF" id="PIRSF006060">
    <property type="entry name" value="AA_transporter"/>
    <property type="match status" value="1"/>
</dbReference>
<dbReference type="Proteomes" id="UP000249829">
    <property type="component" value="Unassembled WGS sequence"/>
</dbReference>
<evidence type="ECO:0000256" key="4">
    <source>
        <dbReference type="ARBA" id="ARBA00023136"/>
    </source>
</evidence>
<feature type="domain" description="Amino acid permease/ SLC12A" evidence="6">
    <location>
        <begin position="55"/>
        <end position="544"/>
    </location>
</feature>
<feature type="transmembrane region" description="Helical" evidence="5">
    <location>
        <begin position="411"/>
        <end position="432"/>
    </location>
</feature>
<feature type="transmembrane region" description="Helical" evidence="5">
    <location>
        <begin position="136"/>
        <end position="158"/>
    </location>
</feature>
<feature type="transmembrane region" description="Helical" evidence="5">
    <location>
        <begin position="85"/>
        <end position="103"/>
    </location>
</feature>
<dbReference type="STRING" id="1450538.A0A2V5HNF1"/>
<feature type="transmembrane region" description="Helical" evidence="5">
    <location>
        <begin position="170"/>
        <end position="190"/>
    </location>
</feature>
<feature type="transmembrane region" description="Helical" evidence="5">
    <location>
        <begin position="438"/>
        <end position="461"/>
    </location>
</feature>
<feature type="transmembrane region" description="Helical" evidence="5">
    <location>
        <begin position="363"/>
        <end position="382"/>
    </location>
</feature>
<gene>
    <name evidence="7" type="ORF">BO99DRAFT_350443</name>
</gene>
<evidence type="ECO:0000256" key="2">
    <source>
        <dbReference type="ARBA" id="ARBA00022692"/>
    </source>
</evidence>
<organism evidence="7 8">
    <name type="scientific">Aspergillus violaceofuscus (strain CBS 115571)</name>
    <dbReference type="NCBI Taxonomy" id="1450538"/>
    <lineage>
        <taxon>Eukaryota</taxon>
        <taxon>Fungi</taxon>
        <taxon>Dikarya</taxon>
        <taxon>Ascomycota</taxon>
        <taxon>Pezizomycotina</taxon>
        <taxon>Eurotiomycetes</taxon>
        <taxon>Eurotiomycetidae</taxon>
        <taxon>Eurotiales</taxon>
        <taxon>Aspergillaceae</taxon>
        <taxon>Aspergillus</taxon>
    </lineage>
</organism>
<reference evidence="7 8" key="1">
    <citation type="submission" date="2018-02" db="EMBL/GenBank/DDBJ databases">
        <title>The genomes of Aspergillus section Nigri reveals drivers in fungal speciation.</title>
        <authorList>
            <consortium name="DOE Joint Genome Institute"/>
            <person name="Vesth T.C."/>
            <person name="Nybo J."/>
            <person name="Theobald S."/>
            <person name="Brandl J."/>
            <person name="Frisvad J.C."/>
            <person name="Nielsen K.F."/>
            <person name="Lyhne E.K."/>
            <person name="Kogle M.E."/>
            <person name="Kuo A."/>
            <person name="Riley R."/>
            <person name="Clum A."/>
            <person name="Nolan M."/>
            <person name="Lipzen A."/>
            <person name="Salamov A."/>
            <person name="Henrissat B."/>
            <person name="Wiebenga A."/>
            <person name="De vries R.P."/>
            <person name="Grigoriev I.V."/>
            <person name="Mortensen U.H."/>
            <person name="Andersen M.R."/>
            <person name="Baker S.E."/>
        </authorList>
    </citation>
    <scope>NUCLEOTIDE SEQUENCE [LARGE SCALE GENOMIC DNA]</scope>
    <source>
        <strain evidence="7 8">CBS 115571</strain>
    </source>
</reference>
<evidence type="ECO:0000256" key="3">
    <source>
        <dbReference type="ARBA" id="ARBA00022989"/>
    </source>
</evidence>
<feature type="transmembrane region" description="Helical" evidence="5">
    <location>
        <begin position="517"/>
        <end position="537"/>
    </location>
</feature>
<feature type="transmembrane region" description="Helical" evidence="5">
    <location>
        <begin position="315"/>
        <end position="333"/>
    </location>
</feature>
<evidence type="ECO:0000256" key="5">
    <source>
        <dbReference type="SAM" id="Phobius"/>
    </source>
</evidence>
<dbReference type="Gene3D" id="1.20.1740.10">
    <property type="entry name" value="Amino acid/polyamine transporter I"/>
    <property type="match status" value="1"/>
</dbReference>
<dbReference type="PANTHER" id="PTHR43341:SF4">
    <property type="entry name" value="ARGININE PERMEASE CAN1-RELATED"/>
    <property type="match status" value="1"/>
</dbReference>
<dbReference type="Pfam" id="PF00324">
    <property type="entry name" value="AA_permease"/>
    <property type="match status" value="1"/>
</dbReference>
<accession>A0A2V5HNF1</accession>
<keyword evidence="2 5" id="KW-0812">Transmembrane</keyword>
<keyword evidence="8" id="KW-1185">Reference proteome</keyword>
<dbReference type="EMBL" id="KZ825103">
    <property type="protein sequence ID" value="PYI24122.1"/>
    <property type="molecule type" value="Genomic_DNA"/>
</dbReference>
<dbReference type="AlphaFoldDB" id="A0A2V5HNF1"/>
<protein>
    <submittedName>
        <fullName evidence="7">Proline-specific permease</fullName>
    </submittedName>
</protein>
<feature type="transmembrane region" description="Helical" evidence="5">
    <location>
        <begin position="54"/>
        <end position="73"/>
    </location>
</feature>
<evidence type="ECO:0000259" key="6">
    <source>
        <dbReference type="Pfam" id="PF00324"/>
    </source>
</evidence>
<dbReference type="GO" id="GO:0016020">
    <property type="term" value="C:membrane"/>
    <property type="evidence" value="ECO:0007669"/>
    <property type="project" value="UniProtKB-SubCell"/>
</dbReference>
<keyword evidence="3 5" id="KW-1133">Transmembrane helix</keyword>
<dbReference type="InterPro" id="IPR050524">
    <property type="entry name" value="APC_YAT"/>
</dbReference>
<comment type="subcellular location">
    <subcellularLocation>
        <location evidence="1">Membrane</location>
        <topology evidence="1">Multi-pass membrane protein</topology>
    </subcellularLocation>
</comment>
<feature type="transmembrane region" description="Helical" evidence="5">
    <location>
        <begin position="273"/>
        <end position="294"/>
    </location>
</feature>
<dbReference type="OMA" id="AFAWFEY"/>
<dbReference type="PANTHER" id="PTHR43341">
    <property type="entry name" value="AMINO ACID PERMEASE"/>
    <property type="match status" value="1"/>
</dbReference>
<proteinExistence type="predicted"/>
<sequence>MEHDAKHVGGDYVASSTLEEKRLDLDPALSIGEGQVDNEGASHGNLHRTLSPRMIHVISLGSSIGSGLFIATGKALAEGGPGNMFLGYLVVCLGVWANLQTLTEMTIAFPTSGNYIDYADRWVDLALAFGAGFAEWLGWTSVFASEGTFLVILVNFWAGGVVPEAALREFVPLLALWFCVFFVWIFRFYWRETGLMATYTVTIFLVICFVVFLMPTSFFGWLEYIGSLVKAFLFVFITIISLAIIGGAGPTGYVRDGSTWTELPAFKNSFGGFSNAALLAIWAVGDQVFIGVMAGEAESPRYSMAHASNLIPWRVAVFYLLSVVLVSLIVLSTDSRLLGGSSVASSPFVIAVQDAGIPGVPDLINACMIVGILAIALECIFLPSRILRTMSLQGLLPAFVAQVDKKGRPRWALAITAVAGVALTYMSLSAGGTEVLNWLIAITSASFFINWAIIAVTSFRFRAAMRAQQSPLFETPYAWQSLLWPLAPVTSLVVSSVLLVCLLYTSVKPVSGGSFTAYSFFSATIGLILIVVSTIAYKILRRTPWRVPATADLVTGRRELSTEELRMLDAYYGRPLWRRMGTYLRVW</sequence>